<feature type="binding site" evidence="5">
    <location>
        <begin position="65"/>
        <end position="67"/>
    </location>
    <ligand>
        <name>phosphate</name>
        <dbReference type="ChEBI" id="CHEBI:43474"/>
    </ligand>
</feature>
<evidence type="ECO:0000259" key="7">
    <source>
        <dbReference type="Pfam" id="PF12849"/>
    </source>
</evidence>
<dbReference type="SUPFAM" id="SSF53850">
    <property type="entry name" value="Periplasmic binding protein-like II"/>
    <property type="match status" value="1"/>
</dbReference>
<gene>
    <name evidence="8" type="ORF">AFA91_11720</name>
</gene>
<evidence type="ECO:0000313" key="9">
    <source>
        <dbReference type="Proteomes" id="UP000062255"/>
    </source>
</evidence>
<keyword evidence="2 4" id="KW-0813">Transport</keyword>
<dbReference type="PANTHER" id="PTHR42996">
    <property type="entry name" value="PHOSPHATE-BINDING PROTEIN PSTS"/>
    <property type="match status" value="1"/>
</dbReference>
<dbReference type="GO" id="GO:0042301">
    <property type="term" value="F:phosphate ion binding"/>
    <property type="evidence" value="ECO:0007669"/>
    <property type="project" value="InterPro"/>
</dbReference>
<feature type="domain" description="PBP" evidence="7">
    <location>
        <begin position="54"/>
        <end position="345"/>
    </location>
</feature>
<dbReference type="AlphaFoldDB" id="A0A0K0X532"/>
<dbReference type="EMBL" id="CP012150">
    <property type="protein sequence ID" value="AKS32433.1"/>
    <property type="molecule type" value="Genomic_DNA"/>
</dbReference>
<evidence type="ECO:0000313" key="8">
    <source>
        <dbReference type="EMBL" id="AKS32433.1"/>
    </source>
</evidence>
<evidence type="ECO:0000256" key="2">
    <source>
        <dbReference type="ARBA" id="ARBA00022448"/>
    </source>
</evidence>
<dbReference type="NCBIfam" id="TIGR00975">
    <property type="entry name" value="3a0107s03"/>
    <property type="match status" value="1"/>
</dbReference>
<dbReference type="RefSeq" id="WP_049744860.1">
    <property type="nucleotide sequence ID" value="NZ_CP012150.1"/>
</dbReference>
<dbReference type="Proteomes" id="UP000062255">
    <property type="component" value="Chromosome"/>
</dbReference>
<feature type="binding site" evidence="5">
    <location>
        <position position="95"/>
    </location>
    <ligand>
        <name>phosphate</name>
        <dbReference type="ChEBI" id="CHEBI:43474"/>
    </ligand>
</feature>
<keyword evidence="3 4" id="KW-0592">Phosphate transport</keyword>
<evidence type="ECO:0000256" key="6">
    <source>
        <dbReference type="SAM" id="SignalP"/>
    </source>
</evidence>
<feature type="chain" id="PRO_5038880676" description="Phosphate-binding protein" evidence="6">
    <location>
        <begin position="31"/>
        <end position="378"/>
    </location>
</feature>
<evidence type="ECO:0000256" key="3">
    <source>
        <dbReference type="ARBA" id="ARBA00022592"/>
    </source>
</evidence>
<feature type="binding site" evidence="5">
    <location>
        <begin position="201"/>
        <end position="203"/>
    </location>
    <ligand>
        <name>phosphate</name>
        <dbReference type="ChEBI" id="CHEBI:43474"/>
    </ligand>
</feature>
<accession>A0A0K0X532</accession>
<proteinExistence type="inferred from homology"/>
<dbReference type="PANTHER" id="PTHR42996:SF1">
    <property type="entry name" value="PHOSPHATE-BINDING PROTEIN PSTS"/>
    <property type="match status" value="1"/>
</dbReference>
<dbReference type="InterPro" id="IPR005673">
    <property type="entry name" value="ABC_phos-bd_PstS"/>
</dbReference>
<dbReference type="InterPro" id="IPR050962">
    <property type="entry name" value="Phosphate-bind_PstS"/>
</dbReference>
<dbReference type="Pfam" id="PF12849">
    <property type="entry name" value="PBP_like_2"/>
    <property type="match status" value="1"/>
</dbReference>
<dbReference type="PATRIC" id="fig|134601.6.peg.2441"/>
<evidence type="ECO:0000256" key="4">
    <source>
        <dbReference type="PIRNR" id="PIRNR002756"/>
    </source>
</evidence>
<organism evidence="8 9">
    <name type="scientific">Mycolicibacterium goodii</name>
    <name type="common">Mycobacterium goodii</name>
    <dbReference type="NCBI Taxonomy" id="134601"/>
    <lineage>
        <taxon>Bacteria</taxon>
        <taxon>Bacillati</taxon>
        <taxon>Actinomycetota</taxon>
        <taxon>Actinomycetes</taxon>
        <taxon>Mycobacteriales</taxon>
        <taxon>Mycobacteriaceae</taxon>
        <taxon>Mycolicibacterium</taxon>
    </lineage>
</organism>
<dbReference type="Gene3D" id="3.40.190.10">
    <property type="entry name" value="Periplasmic binding protein-like II"/>
    <property type="match status" value="2"/>
</dbReference>
<dbReference type="KEGG" id="mgo:AFA91_11720"/>
<dbReference type="OrthoDB" id="9801510at2"/>
<name>A0A0K0X532_MYCGD</name>
<sequence length="378" mass="38139">MKLNSMGRKIGRPVGIAAATIAALTLSACGSDNNAPATGTSGAATSGSAASAECGGKNSLTAEGSTAQQNAIAEFNKAWGQVCAGKNLSYNPTGSGAGREQFIAKQVDIAGSDSALSGDQVAAAAERCGGNPAWNLPLVFGPVAMAYNIEGVDKLVLNGDLLAKIFQGQITKWNDPAIAALNEGTTLPDSAITPIYRSDSSGTTDNFQKYLTAAAPQSWTKGDGSEFNGGAGEGAQKSSGVVQAVQATPGSIGYVEKGFAQQAGLPYAQIDSGAGAVELTDESAAKAIDAAKFAAEGNDLALDLNSLYGTKEAGAYPLVLATYEIVCSKGYDADTAAAVKSFLTVAANDGQANLSAAGYVPLPNAFKERLLTSIDAIS</sequence>
<dbReference type="PIRSF" id="PIRSF002756">
    <property type="entry name" value="PstS"/>
    <property type="match status" value="1"/>
</dbReference>
<comment type="similarity">
    <text evidence="1 4">Belongs to the PstS family.</text>
</comment>
<protein>
    <recommendedName>
        <fullName evidence="4">Phosphate-binding protein</fullName>
    </recommendedName>
</protein>
<dbReference type="GO" id="GO:0043190">
    <property type="term" value="C:ATP-binding cassette (ABC) transporter complex"/>
    <property type="evidence" value="ECO:0007669"/>
    <property type="project" value="InterPro"/>
</dbReference>
<dbReference type="GO" id="GO:0035435">
    <property type="term" value="P:phosphate ion transmembrane transport"/>
    <property type="evidence" value="ECO:0007669"/>
    <property type="project" value="InterPro"/>
</dbReference>
<feature type="signal peptide" evidence="6">
    <location>
        <begin position="1"/>
        <end position="30"/>
    </location>
</feature>
<keyword evidence="6" id="KW-0732">Signal</keyword>
<dbReference type="InterPro" id="IPR024370">
    <property type="entry name" value="PBP_domain"/>
</dbReference>
<evidence type="ECO:0000256" key="1">
    <source>
        <dbReference type="ARBA" id="ARBA00008725"/>
    </source>
</evidence>
<reference evidence="8 9" key="1">
    <citation type="submission" date="2015-07" db="EMBL/GenBank/DDBJ databases">
        <title>Complete genome sequence of Mycobacterium goodii X7B, a facultative thermophilic biodesulfurizing bacterium.</title>
        <authorList>
            <person name="Yu B."/>
            <person name="Li F."/>
            <person name="Xu P."/>
        </authorList>
    </citation>
    <scope>NUCLEOTIDE SEQUENCE [LARGE SCALE GENOMIC DNA]</scope>
    <source>
        <strain evidence="8 9">X7B</strain>
    </source>
</reference>
<dbReference type="STRING" id="134601.AFA91_11720"/>
<dbReference type="PROSITE" id="PS51257">
    <property type="entry name" value="PROKAR_LIPOPROTEIN"/>
    <property type="match status" value="1"/>
</dbReference>
<evidence type="ECO:0000256" key="5">
    <source>
        <dbReference type="PIRSR" id="PIRSR002756-1"/>
    </source>
</evidence>
<feature type="binding site" evidence="5">
    <location>
        <position position="113"/>
    </location>
    <ligand>
        <name>phosphate</name>
        <dbReference type="ChEBI" id="CHEBI:43474"/>
    </ligand>
</feature>
<dbReference type="CDD" id="cd13565">
    <property type="entry name" value="PBP2_PstS"/>
    <property type="match status" value="1"/>
</dbReference>